<dbReference type="EMBL" id="WHLY01000002">
    <property type="protein sequence ID" value="MPR36954.1"/>
    <property type="molecule type" value="Genomic_DNA"/>
</dbReference>
<dbReference type="AlphaFoldDB" id="A0A7C9BLM4"/>
<sequence length="116" mass="13684">METLDLNYTIKNPVPGVATPPVRDFVGEMEANPVLRDDSKFWNALFNGLTYSETLGPVFGERYTNLSWTIMPEMEQWKDHLLCFGIEWHHPENTLKELRFIRAKADEYMHWMNYEG</sequence>
<accession>A0A7C9BLM4</accession>
<evidence type="ECO:0000313" key="1">
    <source>
        <dbReference type="EMBL" id="MPR36954.1"/>
    </source>
</evidence>
<protein>
    <submittedName>
        <fullName evidence="1">Uncharacterized protein</fullName>
    </submittedName>
</protein>
<dbReference type="RefSeq" id="WP_152765297.1">
    <property type="nucleotide sequence ID" value="NZ_WHLY01000002.1"/>
</dbReference>
<keyword evidence="2" id="KW-1185">Reference proteome</keyword>
<dbReference type="Proteomes" id="UP000479293">
    <property type="component" value="Unassembled WGS sequence"/>
</dbReference>
<gene>
    <name evidence="1" type="ORF">GBK04_27375</name>
</gene>
<reference evidence="1 2" key="1">
    <citation type="submission" date="2019-10" db="EMBL/GenBank/DDBJ databases">
        <title>Draft Genome Sequence of Cytophagaceae sp. SJW1-29.</title>
        <authorList>
            <person name="Choi A."/>
        </authorList>
    </citation>
    <scope>NUCLEOTIDE SEQUENCE [LARGE SCALE GENOMIC DNA]</scope>
    <source>
        <strain evidence="1 2">SJW1-29</strain>
    </source>
</reference>
<comment type="caution">
    <text evidence="1">The sequence shown here is derived from an EMBL/GenBank/DDBJ whole genome shotgun (WGS) entry which is preliminary data.</text>
</comment>
<evidence type="ECO:0000313" key="2">
    <source>
        <dbReference type="Proteomes" id="UP000479293"/>
    </source>
</evidence>
<organism evidence="1 2">
    <name type="scientific">Salmonirosea aquatica</name>
    <dbReference type="NCBI Taxonomy" id="2654236"/>
    <lineage>
        <taxon>Bacteria</taxon>
        <taxon>Pseudomonadati</taxon>
        <taxon>Bacteroidota</taxon>
        <taxon>Cytophagia</taxon>
        <taxon>Cytophagales</taxon>
        <taxon>Spirosomataceae</taxon>
        <taxon>Salmonirosea</taxon>
    </lineage>
</organism>
<name>A0A7C9BLM4_9BACT</name>
<proteinExistence type="predicted"/>